<dbReference type="Proteomes" id="UP001309876">
    <property type="component" value="Unassembled WGS sequence"/>
</dbReference>
<keyword evidence="9" id="KW-1185">Reference proteome</keyword>
<evidence type="ECO:0000313" key="9">
    <source>
        <dbReference type="Proteomes" id="UP001309876"/>
    </source>
</evidence>
<dbReference type="EMBL" id="JAVRRJ010000002">
    <property type="protein sequence ID" value="KAK5088267.1"/>
    <property type="molecule type" value="Genomic_DNA"/>
</dbReference>
<evidence type="ECO:0000256" key="6">
    <source>
        <dbReference type="ARBA" id="ARBA00023242"/>
    </source>
</evidence>
<dbReference type="GO" id="GO:0003677">
    <property type="term" value="F:DNA binding"/>
    <property type="evidence" value="ECO:0007669"/>
    <property type="project" value="UniProtKB-KW"/>
</dbReference>
<accession>A0AAN7T295</accession>
<dbReference type="AlphaFoldDB" id="A0AAN7T295"/>
<name>A0AAN7T295_9EURO</name>
<evidence type="ECO:0000256" key="4">
    <source>
        <dbReference type="ARBA" id="ARBA00023125"/>
    </source>
</evidence>
<keyword evidence="2" id="KW-0862">Zinc</keyword>
<dbReference type="InterPro" id="IPR052360">
    <property type="entry name" value="Transcr_Regulatory_Proteins"/>
</dbReference>
<comment type="caution">
    <text evidence="8">The sequence shown here is derived from an EMBL/GenBank/DDBJ whole genome shotgun (WGS) entry which is preliminary data.</text>
</comment>
<protein>
    <submittedName>
        <fullName evidence="8">Uncharacterized protein</fullName>
    </submittedName>
</protein>
<dbReference type="GO" id="GO:0046872">
    <property type="term" value="F:metal ion binding"/>
    <property type="evidence" value="ECO:0007669"/>
    <property type="project" value="UniProtKB-KW"/>
</dbReference>
<evidence type="ECO:0000256" key="7">
    <source>
        <dbReference type="SAM" id="MobiDB-lite"/>
    </source>
</evidence>
<keyword evidence="4" id="KW-0238">DNA-binding</keyword>
<gene>
    <name evidence="8" type="ORF">LTR05_002484</name>
</gene>
<proteinExistence type="predicted"/>
<reference evidence="8 9" key="1">
    <citation type="submission" date="2023-08" db="EMBL/GenBank/DDBJ databases">
        <title>Black Yeasts Isolated from many extreme environments.</title>
        <authorList>
            <person name="Coleine C."/>
            <person name="Stajich J.E."/>
            <person name="Selbmann L."/>
        </authorList>
    </citation>
    <scope>NUCLEOTIDE SEQUENCE [LARGE SCALE GENOMIC DNA]</scope>
    <source>
        <strain evidence="8 9">CCFEE 5910</strain>
    </source>
</reference>
<keyword evidence="1" id="KW-0479">Metal-binding</keyword>
<evidence type="ECO:0000313" key="8">
    <source>
        <dbReference type="EMBL" id="KAK5088267.1"/>
    </source>
</evidence>
<dbReference type="PANTHER" id="PTHR36206:SF12">
    <property type="entry name" value="ASPERCRYPTIN BIOSYNTHESIS CLUSTER-SPECIFIC TRANSCRIPTION REGULATOR ATNN-RELATED"/>
    <property type="match status" value="1"/>
</dbReference>
<sequence length="598" mass="67659">MNSDLLWVNKDSTSAHLSRSSKAETARIRAHVQHLSIQQRQRRKSAPPPRTIRRNGKVAASDQSAPSKFGMGELKDSELESEDQQLSRTADDRTQDVRILSSALTWLPGGTPEERRSFLFFLKRTAQEWSGYRDVSFWNVLVPQASAAHQSIFHSVTALGALHESLETNEDADKENQLQQLLWQQCSKAAIAANQGQISHTVALMSCIIMVCLQNLQSNPVAFQMLRTSANLINDLEQQIADGTLTLTSSETTLLQDYLKPIVERLGTRYCFLVDLPSAFALHVDAKQAENIPRTEVPNLPSKFTTLLEARNSLDMIAAWSVVNTTSIDEVTGIYCDKKDLVESLLTQWHDLLETVPSEAYKEHPNLGVSKMLLKAAGLVTKILFDTLGSVQECIYDKHIHKFKEIVRIYEHVSKTFTLKRRQKVSFGIDTGIIHTLAFVVGRCRDPQTRREALSLLRRDDHVEGDMRASTGSSVLQSLIELEEEGRIVTRQEDVPEEARVRIWEDQQFWHSGLVKIYFIRSPYDPHRGGKFQEVWARMPVRISEEPDRPLSPTQQKAAGLELPNVVFARGMAAFLDENTGDYHRITLSSFFLPMPRM</sequence>
<keyword evidence="6" id="KW-0539">Nucleus</keyword>
<organism evidence="8 9">
    <name type="scientific">Lithohypha guttulata</name>
    <dbReference type="NCBI Taxonomy" id="1690604"/>
    <lineage>
        <taxon>Eukaryota</taxon>
        <taxon>Fungi</taxon>
        <taxon>Dikarya</taxon>
        <taxon>Ascomycota</taxon>
        <taxon>Pezizomycotina</taxon>
        <taxon>Eurotiomycetes</taxon>
        <taxon>Chaetothyriomycetidae</taxon>
        <taxon>Chaetothyriales</taxon>
        <taxon>Trichomeriaceae</taxon>
        <taxon>Lithohypha</taxon>
    </lineage>
</organism>
<feature type="compositionally biased region" description="Basic residues" evidence="7">
    <location>
        <begin position="40"/>
        <end position="56"/>
    </location>
</feature>
<dbReference type="PANTHER" id="PTHR36206">
    <property type="entry name" value="ASPERCRYPTIN BIOSYNTHESIS CLUSTER-SPECIFIC TRANSCRIPTION REGULATOR ATNN-RELATED"/>
    <property type="match status" value="1"/>
</dbReference>
<evidence type="ECO:0000256" key="5">
    <source>
        <dbReference type="ARBA" id="ARBA00023163"/>
    </source>
</evidence>
<keyword evidence="3" id="KW-0805">Transcription regulation</keyword>
<evidence type="ECO:0000256" key="2">
    <source>
        <dbReference type="ARBA" id="ARBA00022833"/>
    </source>
</evidence>
<keyword evidence="5" id="KW-0804">Transcription</keyword>
<evidence type="ECO:0000256" key="1">
    <source>
        <dbReference type="ARBA" id="ARBA00022723"/>
    </source>
</evidence>
<evidence type="ECO:0000256" key="3">
    <source>
        <dbReference type="ARBA" id="ARBA00023015"/>
    </source>
</evidence>
<feature type="region of interest" description="Disordered" evidence="7">
    <location>
        <begin position="33"/>
        <end position="93"/>
    </location>
</feature>